<evidence type="ECO:0000256" key="10">
    <source>
        <dbReference type="SAM" id="Phobius"/>
    </source>
</evidence>
<evidence type="ECO:0000256" key="3">
    <source>
        <dbReference type="ARBA" id="ARBA00022475"/>
    </source>
</evidence>
<dbReference type="Proteomes" id="UP000502894">
    <property type="component" value="Chromosome"/>
</dbReference>
<keyword evidence="3" id="KW-1003">Cell membrane</keyword>
<keyword evidence="4 9" id="KW-0812">Transmembrane</keyword>
<dbReference type="RefSeq" id="WP_173237725.1">
    <property type="nucleotide sequence ID" value="NZ_AP022839.1"/>
</dbReference>
<reference evidence="11" key="1">
    <citation type="journal article" date="2020" name="Microbiol. Resour. Announc.">
        <title>Complete Genome Sequence of Novel Psychrotolerant Legionella Strain TUM19329, Isolated from Antarctic Lake Sediment.</title>
        <authorList>
            <person name="Shimada S."/>
            <person name="Nakai R."/>
            <person name="Aoki K."/>
            <person name="Shimoeda N."/>
            <person name="Ohno G."/>
            <person name="Miyazaki Y."/>
            <person name="Kudoh S."/>
            <person name="Imura S."/>
            <person name="Watanabe K."/>
            <person name="Ishii Y."/>
            <person name="Tateda K."/>
        </authorList>
    </citation>
    <scope>NUCLEOTIDE SEQUENCE [LARGE SCALE GENOMIC DNA]</scope>
    <source>
        <strain evidence="11">TUM19329</strain>
    </source>
</reference>
<dbReference type="InterPro" id="IPR045324">
    <property type="entry name" value="Small_multidrug_res"/>
</dbReference>
<organism evidence="11 12">
    <name type="scientific">Legionella antarctica</name>
    <dbReference type="NCBI Taxonomy" id="2708020"/>
    <lineage>
        <taxon>Bacteria</taxon>
        <taxon>Pseudomonadati</taxon>
        <taxon>Pseudomonadota</taxon>
        <taxon>Gammaproteobacteria</taxon>
        <taxon>Legionellales</taxon>
        <taxon>Legionellaceae</taxon>
        <taxon>Legionella</taxon>
    </lineage>
</organism>
<dbReference type="PANTHER" id="PTHR30561:SF0">
    <property type="entry name" value="GUANIDINIUM EXPORTER"/>
    <property type="match status" value="1"/>
</dbReference>
<evidence type="ECO:0000256" key="6">
    <source>
        <dbReference type="ARBA" id="ARBA00023136"/>
    </source>
</evidence>
<evidence type="ECO:0000256" key="7">
    <source>
        <dbReference type="ARBA" id="ARBA00038151"/>
    </source>
</evidence>
<evidence type="ECO:0000256" key="2">
    <source>
        <dbReference type="ARBA" id="ARBA00022448"/>
    </source>
</evidence>
<protein>
    <recommendedName>
        <fullName evidence="8">Guanidinium exporter</fullName>
    </recommendedName>
</protein>
<comment type="subcellular location">
    <subcellularLocation>
        <location evidence="1 9">Cell membrane</location>
        <topology evidence="1 9">Multi-pass membrane protein</topology>
    </subcellularLocation>
</comment>
<evidence type="ECO:0000256" key="9">
    <source>
        <dbReference type="RuleBase" id="RU003942"/>
    </source>
</evidence>
<sequence length="68" mass="6974">MLLISVYLLAVAIKDLPVGIAYTVWTGIGAAGTVILGIVFFGDSVSIGKLFCLGLIFSGVIGLKTLSS</sequence>
<proteinExistence type="inferred from homology"/>
<dbReference type="EMBL" id="AP022839">
    <property type="protein sequence ID" value="BCA96380.1"/>
    <property type="molecule type" value="Genomic_DNA"/>
</dbReference>
<feature type="transmembrane region" description="Helical" evidence="10">
    <location>
        <begin position="20"/>
        <end position="41"/>
    </location>
</feature>
<evidence type="ECO:0000256" key="4">
    <source>
        <dbReference type="ARBA" id="ARBA00022692"/>
    </source>
</evidence>
<dbReference type="PANTHER" id="PTHR30561">
    <property type="entry name" value="SMR FAMILY PROTON-DEPENDENT DRUG EFFLUX TRANSPORTER SUGE"/>
    <property type="match status" value="1"/>
</dbReference>
<keyword evidence="12" id="KW-1185">Reference proteome</keyword>
<gene>
    <name evidence="11" type="ORF">TUM19329_27410</name>
</gene>
<evidence type="ECO:0000256" key="5">
    <source>
        <dbReference type="ARBA" id="ARBA00022989"/>
    </source>
</evidence>
<evidence type="ECO:0000256" key="8">
    <source>
        <dbReference type="ARBA" id="ARBA00039168"/>
    </source>
</evidence>
<comment type="similarity">
    <text evidence="7">Belongs to the drug/metabolite transporter (DMT) superfamily. Small multidrug resistance (SMR) (TC 2.A.7.1) family. Gdx/SugE subfamily.</text>
</comment>
<dbReference type="AlphaFoldDB" id="A0A6F8T8B0"/>
<dbReference type="GO" id="GO:0005886">
    <property type="term" value="C:plasma membrane"/>
    <property type="evidence" value="ECO:0007669"/>
    <property type="project" value="UniProtKB-SubCell"/>
</dbReference>
<dbReference type="GO" id="GO:0022857">
    <property type="term" value="F:transmembrane transporter activity"/>
    <property type="evidence" value="ECO:0007669"/>
    <property type="project" value="InterPro"/>
</dbReference>
<keyword evidence="2" id="KW-0813">Transport</keyword>
<name>A0A6F8T8B0_9GAMM</name>
<dbReference type="InterPro" id="IPR000390">
    <property type="entry name" value="Small_drug/metabolite_transptr"/>
</dbReference>
<accession>A0A6F8T8B0</accession>
<dbReference type="InterPro" id="IPR037185">
    <property type="entry name" value="EmrE-like"/>
</dbReference>
<evidence type="ECO:0000313" key="12">
    <source>
        <dbReference type="Proteomes" id="UP000502894"/>
    </source>
</evidence>
<keyword evidence="6 10" id="KW-0472">Membrane</keyword>
<dbReference type="Pfam" id="PF00893">
    <property type="entry name" value="Multi_Drug_Res"/>
    <property type="match status" value="1"/>
</dbReference>
<dbReference type="SUPFAM" id="SSF103481">
    <property type="entry name" value="Multidrug resistance efflux transporter EmrE"/>
    <property type="match status" value="1"/>
</dbReference>
<dbReference type="Gene3D" id="1.10.3730.20">
    <property type="match status" value="1"/>
</dbReference>
<keyword evidence="5 10" id="KW-1133">Transmembrane helix</keyword>
<evidence type="ECO:0000256" key="1">
    <source>
        <dbReference type="ARBA" id="ARBA00004651"/>
    </source>
</evidence>
<dbReference type="KEGG" id="lant:TUM19329_27410"/>
<evidence type="ECO:0000313" key="11">
    <source>
        <dbReference type="EMBL" id="BCA96380.1"/>
    </source>
</evidence>